<evidence type="ECO:0000313" key="6">
    <source>
        <dbReference type="Proteomes" id="UP001142292"/>
    </source>
</evidence>
<keyword evidence="2 3" id="KW-0378">Hydrolase</keyword>
<evidence type="ECO:0000256" key="1">
    <source>
        <dbReference type="ARBA" id="ARBA00005964"/>
    </source>
</evidence>
<evidence type="ECO:0000256" key="3">
    <source>
        <dbReference type="RuleBase" id="RU361235"/>
    </source>
</evidence>
<dbReference type="InterPro" id="IPR029058">
    <property type="entry name" value="AB_hydrolase_fold"/>
</dbReference>
<dbReference type="PROSITE" id="PS00941">
    <property type="entry name" value="CARBOXYLESTERASE_B_2"/>
    <property type="match status" value="1"/>
</dbReference>
<reference evidence="5" key="2">
    <citation type="submission" date="2023-01" db="EMBL/GenBank/DDBJ databases">
        <authorList>
            <person name="Sun Q."/>
            <person name="Evtushenko L."/>
        </authorList>
    </citation>
    <scope>NUCLEOTIDE SEQUENCE</scope>
    <source>
        <strain evidence="5">VKM Ac-1246</strain>
    </source>
</reference>
<dbReference type="Gene3D" id="3.40.50.1820">
    <property type="entry name" value="alpha/beta hydrolase"/>
    <property type="match status" value="1"/>
</dbReference>
<dbReference type="InterPro" id="IPR019819">
    <property type="entry name" value="Carboxylesterase_B_CS"/>
</dbReference>
<gene>
    <name evidence="5" type="ORF">GCM10017579_41030</name>
</gene>
<dbReference type="Pfam" id="PF00135">
    <property type="entry name" value="COesterase"/>
    <property type="match status" value="1"/>
</dbReference>
<accession>A0ABQ5T2W7</accession>
<dbReference type="RefSeq" id="WP_189120838.1">
    <property type="nucleotide sequence ID" value="NZ_BMRK01000031.1"/>
</dbReference>
<comment type="caution">
    <text evidence="5">The sequence shown here is derived from an EMBL/GenBank/DDBJ whole genome shotgun (WGS) entry which is preliminary data.</text>
</comment>
<feature type="signal peptide" evidence="3">
    <location>
        <begin position="1"/>
        <end position="26"/>
    </location>
</feature>
<evidence type="ECO:0000256" key="2">
    <source>
        <dbReference type="ARBA" id="ARBA00022801"/>
    </source>
</evidence>
<dbReference type="PANTHER" id="PTHR43918:SF4">
    <property type="entry name" value="CARBOXYLIC ESTER HYDROLASE"/>
    <property type="match status" value="1"/>
</dbReference>
<dbReference type="InterPro" id="IPR050654">
    <property type="entry name" value="AChE-related_enzymes"/>
</dbReference>
<keyword evidence="6" id="KW-1185">Reference proteome</keyword>
<name>A0ABQ5T2W7_9ACTN</name>
<dbReference type="PROSITE" id="PS00122">
    <property type="entry name" value="CARBOXYLESTERASE_B_1"/>
    <property type="match status" value="1"/>
</dbReference>
<feature type="domain" description="Carboxylesterase type B" evidence="4">
    <location>
        <begin position="33"/>
        <end position="515"/>
    </location>
</feature>
<dbReference type="InterPro" id="IPR019826">
    <property type="entry name" value="Carboxylesterase_B_AS"/>
</dbReference>
<feature type="chain" id="PRO_5044949734" description="Carboxylic ester hydrolase" evidence="3">
    <location>
        <begin position="27"/>
        <end position="520"/>
    </location>
</feature>
<dbReference type="InterPro" id="IPR002018">
    <property type="entry name" value="CarbesteraseB"/>
</dbReference>
<sequence length="520" mass="54437">MLRLRVLVPALASAALVLTGLTSASAAPPGSSDPVVATDKGLVRGLAHDGYRTFQGIPYAAPPVGERRWRAPAPAARWTGVRPATEPGSQCAQIGPAYGGETTYEEDCLFLNVFTPTRPGKRKPVMVWFHGGGNTTGSSSSYDASKLAVEGDVVVVTANYRLGAIGWLAHQALDGTYESGNYGLLDQQAALRWVQRNAGAFGGDRRNVTVFGESAGSIDTCAQIASPAAAGLFHKAIPQSGSCASPSRTEAGAEAEGQRLASAVGCADAPDVAACLRAAPVKELNEAFAAGGLNAGPVVGDPRVLPRTYSEAIASGRFNRVPVLHGSTLDEMRLYVGLEYPQPITATKYEEVVRSTYGPAADAVLALYPADAYDDPRLALAAIRTDSAGGLSTCAHQDAFEELTDAGVKVFAYQFADRGAPPLIDLPGFDEGAEHATELTFLFPGLLGELDAAQTKLSDTMVSYWTSFAHHGRPVAPGAPRWAAFRGSDDVLQLAPGADGIRTVDTAEASNCSFWRNVLG</sequence>
<dbReference type="PANTHER" id="PTHR43918">
    <property type="entry name" value="ACETYLCHOLINESTERASE"/>
    <property type="match status" value="1"/>
</dbReference>
<reference evidence="5" key="1">
    <citation type="journal article" date="2014" name="Int. J. Syst. Evol. Microbiol.">
        <title>Complete genome of a new Firmicutes species belonging to the dominant human colonic microbiota ('Ruminococcus bicirculans') reveals two chromosomes and a selective capacity to utilize plant glucans.</title>
        <authorList>
            <consortium name="NISC Comparative Sequencing Program"/>
            <person name="Wegmann U."/>
            <person name="Louis P."/>
            <person name="Goesmann A."/>
            <person name="Henrissat B."/>
            <person name="Duncan S.H."/>
            <person name="Flint H.J."/>
        </authorList>
    </citation>
    <scope>NUCLEOTIDE SEQUENCE</scope>
    <source>
        <strain evidence="5">VKM Ac-1246</strain>
    </source>
</reference>
<dbReference type="GO" id="GO:0016787">
    <property type="term" value="F:hydrolase activity"/>
    <property type="evidence" value="ECO:0007669"/>
    <property type="project" value="UniProtKB-KW"/>
</dbReference>
<keyword evidence="3" id="KW-0732">Signal</keyword>
<dbReference type="EC" id="3.1.1.-" evidence="3"/>
<evidence type="ECO:0000313" key="5">
    <source>
        <dbReference type="EMBL" id="GLJ70067.1"/>
    </source>
</evidence>
<protein>
    <recommendedName>
        <fullName evidence="3">Carboxylic ester hydrolase</fullName>
        <ecNumber evidence="3">3.1.1.-</ecNumber>
    </recommendedName>
</protein>
<evidence type="ECO:0000259" key="4">
    <source>
        <dbReference type="Pfam" id="PF00135"/>
    </source>
</evidence>
<dbReference type="Proteomes" id="UP001142292">
    <property type="component" value="Unassembled WGS sequence"/>
</dbReference>
<dbReference type="SUPFAM" id="SSF53474">
    <property type="entry name" value="alpha/beta-Hydrolases"/>
    <property type="match status" value="1"/>
</dbReference>
<dbReference type="EMBL" id="BSEL01000009">
    <property type="protein sequence ID" value="GLJ70067.1"/>
    <property type="molecule type" value="Genomic_DNA"/>
</dbReference>
<organism evidence="5 6">
    <name type="scientific">Nocardioides luteus</name>
    <dbReference type="NCBI Taxonomy" id="1844"/>
    <lineage>
        <taxon>Bacteria</taxon>
        <taxon>Bacillati</taxon>
        <taxon>Actinomycetota</taxon>
        <taxon>Actinomycetes</taxon>
        <taxon>Propionibacteriales</taxon>
        <taxon>Nocardioidaceae</taxon>
        <taxon>Nocardioides</taxon>
    </lineage>
</organism>
<proteinExistence type="inferred from homology"/>
<comment type="similarity">
    <text evidence="1 3">Belongs to the type-B carboxylesterase/lipase family.</text>
</comment>